<dbReference type="OrthoDB" id="379794at2759"/>
<dbReference type="InterPro" id="IPR051374">
    <property type="entry name" value="Ataxin-10/CTR86_families"/>
</dbReference>
<keyword evidence="2" id="KW-1185">Reference proteome</keyword>
<dbReference type="AlphaFoldDB" id="A0A9Q0KLT7"/>
<dbReference type="PANTHER" id="PTHR13255:SF0">
    <property type="entry name" value="ATAXIN-10"/>
    <property type="match status" value="1"/>
</dbReference>
<gene>
    <name evidence="1" type="ORF">NE237_005745</name>
</gene>
<accession>A0A9Q0KLT7</accession>
<evidence type="ECO:0000313" key="1">
    <source>
        <dbReference type="EMBL" id="KAJ4972571.1"/>
    </source>
</evidence>
<evidence type="ECO:0000313" key="2">
    <source>
        <dbReference type="Proteomes" id="UP001141806"/>
    </source>
</evidence>
<dbReference type="Proteomes" id="UP001141806">
    <property type="component" value="Unassembled WGS sequence"/>
</dbReference>
<proteinExistence type="predicted"/>
<comment type="caution">
    <text evidence="1">The sequence shown here is derived from an EMBL/GenBank/DDBJ whole genome shotgun (WGS) entry which is preliminary data.</text>
</comment>
<protein>
    <submittedName>
        <fullName evidence="1">Uncharacterized protein</fullName>
    </submittedName>
</protein>
<dbReference type="EMBL" id="JAMYWD010000004">
    <property type="protein sequence ID" value="KAJ4972571.1"/>
    <property type="molecule type" value="Genomic_DNA"/>
</dbReference>
<name>A0A9Q0KLT7_9MAGN</name>
<reference evidence="1" key="1">
    <citation type="journal article" date="2023" name="Plant J.">
        <title>The genome of the king protea, Protea cynaroides.</title>
        <authorList>
            <person name="Chang J."/>
            <person name="Duong T.A."/>
            <person name="Schoeman C."/>
            <person name="Ma X."/>
            <person name="Roodt D."/>
            <person name="Barker N."/>
            <person name="Li Z."/>
            <person name="Van de Peer Y."/>
            <person name="Mizrachi E."/>
        </authorList>
    </citation>
    <scope>NUCLEOTIDE SEQUENCE</scope>
    <source>
        <tissue evidence="1">Young leaves</tissue>
    </source>
</reference>
<sequence>MEHAILLSTLAESLNKKLVEIFVSNDFTLCALGILKRAVGILDWVSKGKSRLPTGSAAIDVLEYLLAIMRDICVQDKMGNSEKDNSADVLLSSGLVELMLDLLRELEPPDYIRNSINQSQSCEKREGSLKLYPYKRFQRGIIGVIGNFSYRRKHVRDKTW</sequence>
<organism evidence="1 2">
    <name type="scientific">Protea cynaroides</name>
    <dbReference type="NCBI Taxonomy" id="273540"/>
    <lineage>
        <taxon>Eukaryota</taxon>
        <taxon>Viridiplantae</taxon>
        <taxon>Streptophyta</taxon>
        <taxon>Embryophyta</taxon>
        <taxon>Tracheophyta</taxon>
        <taxon>Spermatophyta</taxon>
        <taxon>Magnoliopsida</taxon>
        <taxon>Proteales</taxon>
        <taxon>Proteaceae</taxon>
        <taxon>Protea</taxon>
    </lineage>
</organism>
<dbReference type="GO" id="GO:0005829">
    <property type="term" value="C:cytosol"/>
    <property type="evidence" value="ECO:0007669"/>
    <property type="project" value="TreeGrafter"/>
</dbReference>
<dbReference type="PANTHER" id="PTHR13255">
    <property type="entry name" value="ATAXIN-10"/>
    <property type="match status" value="1"/>
</dbReference>